<keyword evidence="2" id="KW-0378">Hydrolase</keyword>
<dbReference type="STRING" id="1121284.SAMN05660493_02433"/>
<evidence type="ECO:0000313" key="2">
    <source>
        <dbReference type="EMBL" id="SIT97707.1"/>
    </source>
</evidence>
<name>A0A1U7PYD1_9FLAO</name>
<evidence type="ECO:0000259" key="1">
    <source>
        <dbReference type="Pfam" id="PF01930"/>
    </source>
</evidence>
<sequence>MPITGTHIAYLHTCHRKLWLFANGIQMEHTSEIVAEGKLIAETTYLDRARKYTELAIEGIKIDFYDAKNKVVHEVKKSDKVEQAHLAQVKYYLAVLSRNGIEAPSAIIEYPKLKQREVLDWDESYVAETAEWEKETHRIIDSETCPALLQKGICKSCSYYELCYITEI</sequence>
<dbReference type="EMBL" id="FTPU01000029">
    <property type="protein sequence ID" value="SIT97707.1"/>
    <property type="molecule type" value="Genomic_DNA"/>
</dbReference>
<keyword evidence="2" id="KW-0540">Nuclease</keyword>
<protein>
    <submittedName>
        <fullName evidence="2">CRISPR-associated exonuclease Cas4</fullName>
    </submittedName>
</protein>
<dbReference type="AlphaFoldDB" id="A0A1U7PYD1"/>
<dbReference type="OrthoDB" id="9794720at2"/>
<dbReference type="Gene3D" id="3.90.320.10">
    <property type="match status" value="1"/>
</dbReference>
<dbReference type="InterPro" id="IPR011604">
    <property type="entry name" value="PDDEXK-like_dom_sf"/>
</dbReference>
<gene>
    <name evidence="2" type="ORF">SAMN05660493_02433</name>
</gene>
<feature type="domain" description="DUF83" evidence="1">
    <location>
        <begin position="4"/>
        <end position="165"/>
    </location>
</feature>
<dbReference type="InterPro" id="IPR022765">
    <property type="entry name" value="Dna2/Cas4_DUF83"/>
</dbReference>
<dbReference type="PANTHER" id="PTHR37168:SF1">
    <property type="entry name" value="CRISPR-ASSOCIATED EXONUCLEASE CAS4"/>
    <property type="match status" value="1"/>
</dbReference>
<dbReference type="GO" id="GO:0004527">
    <property type="term" value="F:exonuclease activity"/>
    <property type="evidence" value="ECO:0007669"/>
    <property type="project" value="UniProtKB-KW"/>
</dbReference>
<dbReference type="Proteomes" id="UP000187261">
    <property type="component" value="Unassembled WGS sequence"/>
</dbReference>
<keyword evidence="3" id="KW-1185">Reference proteome</keyword>
<evidence type="ECO:0000313" key="3">
    <source>
        <dbReference type="Proteomes" id="UP000187261"/>
    </source>
</evidence>
<proteinExistence type="predicted"/>
<accession>A0A1U7PYD1</accession>
<organism evidence="2 3">
    <name type="scientific">Epilithonimonas bovis DSM 19482</name>
    <dbReference type="NCBI Taxonomy" id="1121284"/>
    <lineage>
        <taxon>Bacteria</taxon>
        <taxon>Pseudomonadati</taxon>
        <taxon>Bacteroidota</taxon>
        <taxon>Flavobacteriia</taxon>
        <taxon>Flavobacteriales</taxon>
        <taxon>Weeksellaceae</taxon>
        <taxon>Chryseobacterium group</taxon>
        <taxon>Epilithonimonas</taxon>
    </lineage>
</organism>
<dbReference type="RefSeq" id="WP_076783848.1">
    <property type="nucleotide sequence ID" value="NZ_FTPU01000029.1"/>
</dbReference>
<dbReference type="PANTHER" id="PTHR37168">
    <property type="entry name" value="CRISPR-ASSOCIATED EXONUCLEASE CAS4"/>
    <property type="match status" value="1"/>
</dbReference>
<reference evidence="3" key="1">
    <citation type="submission" date="2016-10" db="EMBL/GenBank/DDBJ databases">
        <authorList>
            <person name="Varghese N."/>
            <person name="Submissions S."/>
        </authorList>
    </citation>
    <scope>NUCLEOTIDE SEQUENCE [LARGE SCALE GENOMIC DNA]</scope>
    <source>
        <strain evidence="3">DSM 19482</strain>
    </source>
</reference>
<keyword evidence="2" id="KW-0269">Exonuclease</keyword>
<dbReference type="Pfam" id="PF01930">
    <property type="entry name" value="Cas_Cas4"/>
    <property type="match status" value="1"/>
</dbReference>